<proteinExistence type="predicted"/>
<dbReference type="GO" id="GO:0003886">
    <property type="term" value="F:DNA (cytosine-5-)-methyltransferase activity"/>
    <property type="evidence" value="ECO:0007669"/>
    <property type="project" value="TreeGrafter"/>
</dbReference>
<evidence type="ECO:0000313" key="2">
    <source>
        <dbReference type="Proteomes" id="UP000824120"/>
    </source>
</evidence>
<gene>
    <name evidence="1" type="ORF">H5410_045715</name>
</gene>
<dbReference type="InterPro" id="IPR050390">
    <property type="entry name" value="C5-Methyltransferase"/>
</dbReference>
<dbReference type="PANTHER" id="PTHR10629">
    <property type="entry name" value="CYTOSINE-SPECIFIC METHYLTRANSFERASE"/>
    <property type="match status" value="1"/>
</dbReference>
<dbReference type="Proteomes" id="UP000824120">
    <property type="component" value="Chromosome 9"/>
</dbReference>
<organism evidence="1 2">
    <name type="scientific">Solanum commersonii</name>
    <name type="common">Commerson's wild potato</name>
    <name type="synonym">Commerson's nightshade</name>
    <dbReference type="NCBI Taxonomy" id="4109"/>
    <lineage>
        <taxon>Eukaryota</taxon>
        <taxon>Viridiplantae</taxon>
        <taxon>Streptophyta</taxon>
        <taxon>Embryophyta</taxon>
        <taxon>Tracheophyta</taxon>
        <taxon>Spermatophyta</taxon>
        <taxon>Magnoliopsida</taxon>
        <taxon>eudicotyledons</taxon>
        <taxon>Gunneridae</taxon>
        <taxon>Pentapetalae</taxon>
        <taxon>asterids</taxon>
        <taxon>lamiids</taxon>
        <taxon>Solanales</taxon>
        <taxon>Solanaceae</taxon>
        <taxon>Solanoideae</taxon>
        <taxon>Solaneae</taxon>
        <taxon>Solanum</taxon>
    </lineage>
</organism>
<dbReference type="InterPro" id="IPR029063">
    <property type="entry name" value="SAM-dependent_MTases_sf"/>
</dbReference>
<keyword evidence="2" id="KW-1185">Reference proteome</keyword>
<dbReference type="Gene3D" id="3.40.50.150">
    <property type="entry name" value="Vaccinia Virus protein VP39"/>
    <property type="match status" value="3"/>
</dbReference>
<accession>A0A9J5XAA0</accession>
<sequence>MMGDLVTVMKEKFLKWKRFNKFVMHKGFTIECCDDDEFVEDEDIVCDSLNDESPDQRRAKDTIIKAHEQFINNNPNSESYSNISSNNDVVEANKQNQENKFLDLYSCCCRLSIRLCLGRNVCDVKLFTKWNVDLNRYVCDRLKFNHPQIMIKNECAEDFLLLLKQLEQLCVSYSLLKSNTRAHPMLKEGDEDVKYDDDGVDDDGGSCDNDEGEIFKVEEISEVLVVENMNPVADDVAKGFTVDCCDDDEFVEDEDIEHVSILVIIILLPNVSSPDSESDSTISSNNDVLEANEQNQEKKLLDLYSSCFRMSIRFCLGSDVCGVKLVIKWMADLNRYIKIQPPTIQYKGWEQLCVFYSLLKSNTRAHHLLKVVDEDVEYDDDDDDSHLNCLVKKIKIVLIPSNVSLQLPESLRSKYEYHYDMKYMFLFSSLLSYYQMFQTSKQHAVVVENVNQAIDEVAKGLIVDCCDDDEFVEDEDILCDTVSTPDSESDYTISSNSDVVKANAQNQEKNILDLYSICCRMYTRMCLVVVGNVNPVVDEVAKSFTVECCDHDEFVEDEDIVCDSLNDKSSYQRSAASESNSTISSNSDVVEANEKMQEKKLMDLYSSCSRMSTSLCLGSNVCGVQLVTKRTVDLNRYACDKLKVNHLETELRNESAKDFLLLSKELELLCVSYSLLKSNTRAHPLLKVGD</sequence>
<dbReference type="GO" id="GO:0044027">
    <property type="term" value="P:negative regulation of gene expression via chromosomal CpG island methylation"/>
    <property type="evidence" value="ECO:0007669"/>
    <property type="project" value="TreeGrafter"/>
</dbReference>
<dbReference type="GO" id="GO:0005634">
    <property type="term" value="C:nucleus"/>
    <property type="evidence" value="ECO:0007669"/>
    <property type="project" value="TreeGrafter"/>
</dbReference>
<dbReference type="GO" id="GO:0003677">
    <property type="term" value="F:DNA binding"/>
    <property type="evidence" value="ECO:0007669"/>
    <property type="project" value="TreeGrafter"/>
</dbReference>
<name>A0A9J5XAA0_SOLCO</name>
<dbReference type="AlphaFoldDB" id="A0A9J5XAA0"/>
<protein>
    <submittedName>
        <fullName evidence="1">Uncharacterized protein</fullName>
    </submittedName>
</protein>
<dbReference type="PANTHER" id="PTHR10629:SF50">
    <property type="entry name" value="DNA (CYTOSINE-5)-METHYLTRANSFERASE CMT3"/>
    <property type="match status" value="1"/>
</dbReference>
<reference evidence="1 2" key="1">
    <citation type="submission" date="2020-09" db="EMBL/GenBank/DDBJ databases">
        <title>De no assembly of potato wild relative species, Solanum commersonii.</title>
        <authorList>
            <person name="Cho K."/>
        </authorList>
    </citation>
    <scope>NUCLEOTIDE SEQUENCE [LARGE SCALE GENOMIC DNA]</scope>
    <source>
        <strain evidence="1">LZ3.2</strain>
        <tissue evidence="1">Leaf</tissue>
    </source>
</reference>
<dbReference type="EMBL" id="JACXVP010000009">
    <property type="protein sequence ID" value="KAG5585281.1"/>
    <property type="molecule type" value="Genomic_DNA"/>
</dbReference>
<comment type="caution">
    <text evidence="1">The sequence shown here is derived from an EMBL/GenBank/DDBJ whole genome shotgun (WGS) entry which is preliminary data.</text>
</comment>
<evidence type="ECO:0000313" key="1">
    <source>
        <dbReference type="EMBL" id="KAG5585281.1"/>
    </source>
</evidence>